<keyword evidence="1" id="KW-0812">Transmembrane</keyword>
<dbReference type="HOGENOM" id="CLU_081592_2_0_11"/>
<evidence type="ECO:0000313" key="4">
    <source>
        <dbReference type="Proteomes" id="UP000015388"/>
    </source>
</evidence>
<dbReference type="KEGG" id="cmd:B841_04120"/>
<feature type="transmembrane region" description="Helical" evidence="1">
    <location>
        <begin position="190"/>
        <end position="210"/>
    </location>
</feature>
<keyword evidence="1" id="KW-1133">Transmembrane helix</keyword>
<organism evidence="3 4">
    <name type="scientific">Corynebacterium maris DSM 45190</name>
    <dbReference type="NCBI Taxonomy" id="1224163"/>
    <lineage>
        <taxon>Bacteria</taxon>
        <taxon>Bacillati</taxon>
        <taxon>Actinomycetota</taxon>
        <taxon>Actinomycetes</taxon>
        <taxon>Mycobacteriales</taxon>
        <taxon>Corynebacteriaceae</taxon>
        <taxon>Corynebacterium</taxon>
    </lineage>
</organism>
<evidence type="ECO:0000256" key="1">
    <source>
        <dbReference type="SAM" id="Phobius"/>
    </source>
</evidence>
<keyword evidence="4" id="KW-1185">Reference proteome</keyword>
<dbReference type="eggNOG" id="COG5660">
    <property type="taxonomic scope" value="Bacteria"/>
</dbReference>
<evidence type="ECO:0000259" key="2">
    <source>
        <dbReference type="Pfam" id="PF13490"/>
    </source>
</evidence>
<feature type="domain" description="Putative zinc-finger" evidence="2">
    <location>
        <begin position="2"/>
        <end position="31"/>
    </location>
</feature>
<protein>
    <recommendedName>
        <fullName evidence="2">Putative zinc-finger domain-containing protein</fullName>
    </recommendedName>
</protein>
<feature type="transmembrane region" description="Helical" evidence="1">
    <location>
        <begin position="81"/>
        <end position="107"/>
    </location>
</feature>
<dbReference type="InterPro" id="IPR027383">
    <property type="entry name" value="Znf_put"/>
</dbReference>
<dbReference type="Pfam" id="PF13490">
    <property type="entry name" value="zf-HC2"/>
    <property type="match status" value="1"/>
</dbReference>
<reference evidence="3 4" key="1">
    <citation type="submission" date="2012-11" db="EMBL/GenBank/DDBJ databases">
        <title>The complete genome sequence of Corynebacterium maris Coryn-1 (=DSM 45190).</title>
        <authorList>
            <person name="Schaffert L."/>
            <person name="Albersmeier A."/>
            <person name="Kalinowski J."/>
            <person name="Ruckert C."/>
        </authorList>
    </citation>
    <scope>NUCLEOTIDE SEQUENCE [LARGE SCALE GENOMIC DNA]</scope>
    <source>
        <strain evidence="4">Coryn-1</strain>
    </source>
</reference>
<dbReference type="EMBL" id="CP003924">
    <property type="protein sequence ID" value="AGS34307.1"/>
    <property type="molecule type" value="Genomic_DNA"/>
</dbReference>
<feature type="transmembrane region" description="Helical" evidence="1">
    <location>
        <begin position="160"/>
        <end position="178"/>
    </location>
</feature>
<gene>
    <name evidence="3" type="ORF">B841_04120</name>
</gene>
<dbReference type="AlphaFoldDB" id="S5STC1"/>
<sequence length="227" mass="23708">MQAALSARLDGEPSGLDEDVVDAHVAGCEVCSKFWEESLALSRRLNFVESSGVGMSPPKDLSEIIIAGVEPEWRKRSANRLVSLTVARVLATLLAVGLVAWAIVLVLETGGLMQVSSDGQVLSPEAQPEVAALRIEGAAVRLALAVGLGLAAWQPKMAGGMAPVVATLWAFLTGFAVRDIVLGATSLAQIAQLGGLALVAVVLVWLWGAGRGLNPGQLWRSLSARPN</sequence>
<keyword evidence="1" id="KW-0472">Membrane</keyword>
<name>S5STC1_9CORY</name>
<dbReference type="Proteomes" id="UP000015388">
    <property type="component" value="Chromosome"/>
</dbReference>
<evidence type="ECO:0000313" key="3">
    <source>
        <dbReference type="EMBL" id="AGS34307.1"/>
    </source>
</evidence>
<proteinExistence type="predicted"/>
<dbReference type="STRING" id="1224163.B841_04120"/>
<accession>S5STC1</accession>
<dbReference type="PATRIC" id="fig|1224163.3.peg.823"/>